<dbReference type="PANTHER" id="PTHR15337:SF11">
    <property type="entry name" value="THIOREDOXIN DOMAIN-CONTAINING PROTEIN"/>
    <property type="match status" value="1"/>
</dbReference>
<accession>A0AAE1E1V7</accession>
<evidence type="ECO:0000313" key="2">
    <source>
        <dbReference type="EMBL" id="KAK3790515.1"/>
    </source>
</evidence>
<keyword evidence="3" id="KW-1185">Reference proteome</keyword>
<sequence>MKFLYSLGVIVPRFFKSVTAGDGWNSSLTWVSLETARTSGKPVMMIIHKPTCPLCRRLKAKLVAHPGVIRLSQHFAMVHILPAELPDEDASGDVYHPDGRYVPRILFFDTNFNFLPEVRGPLSSYQYFYGEPDNVEKSMLNALDISKKR</sequence>
<dbReference type="InterPro" id="IPR051099">
    <property type="entry name" value="AGR/TXD"/>
</dbReference>
<comment type="caution">
    <text evidence="2">The sequence shown here is derived from an EMBL/GenBank/DDBJ whole genome shotgun (WGS) entry which is preliminary data.</text>
</comment>
<dbReference type="InterPro" id="IPR036249">
    <property type="entry name" value="Thioredoxin-like_sf"/>
</dbReference>
<dbReference type="SUPFAM" id="SSF52833">
    <property type="entry name" value="Thioredoxin-like"/>
    <property type="match status" value="1"/>
</dbReference>
<dbReference type="AlphaFoldDB" id="A0AAE1E1V7"/>
<gene>
    <name evidence="2" type="ORF">RRG08_060564</name>
</gene>
<dbReference type="PANTHER" id="PTHR15337">
    <property type="entry name" value="ANTERIOR GRADIENT PROTEIN-RELATED"/>
    <property type="match status" value="1"/>
</dbReference>
<keyword evidence="1" id="KW-0732">Signal</keyword>
<organism evidence="2 3">
    <name type="scientific">Elysia crispata</name>
    <name type="common">lettuce slug</name>
    <dbReference type="NCBI Taxonomy" id="231223"/>
    <lineage>
        <taxon>Eukaryota</taxon>
        <taxon>Metazoa</taxon>
        <taxon>Spiralia</taxon>
        <taxon>Lophotrochozoa</taxon>
        <taxon>Mollusca</taxon>
        <taxon>Gastropoda</taxon>
        <taxon>Heterobranchia</taxon>
        <taxon>Euthyneura</taxon>
        <taxon>Panpulmonata</taxon>
        <taxon>Sacoglossa</taxon>
        <taxon>Placobranchoidea</taxon>
        <taxon>Plakobranchidae</taxon>
        <taxon>Elysia</taxon>
    </lineage>
</organism>
<reference evidence="2" key="1">
    <citation type="journal article" date="2023" name="G3 (Bethesda)">
        <title>A reference genome for the long-term kleptoplast-retaining sea slug Elysia crispata morphotype clarki.</title>
        <authorList>
            <person name="Eastman K.E."/>
            <person name="Pendleton A.L."/>
            <person name="Shaikh M.A."/>
            <person name="Suttiyut T."/>
            <person name="Ogas R."/>
            <person name="Tomko P."/>
            <person name="Gavelis G."/>
            <person name="Widhalm J.R."/>
            <person name="Wisecaver J.H."/>
        </authorList>
    </citation>
    <scope>NUCLEOTIDE SEQUENCE</scope>
    <source>
        <strain evidence="2">ECLA1</strain>
    </source>
</reference>
<dbReference type="Proteomes" id="UP001283361">
    <property type="component" value="Unassembled WGS sequence"/>
</dbReference>
<dbReference type="Pfam" id="PF13899">
    <property type="entry name" value="Thioredoxin_7"/>
    <property type="match status" value="1"/>
</dbReference>
<evidence type="ECO:0000313" key="3">
    <source>
        <dbReference type="Proteomes" id="UP001283361"/>
    </source>
</evidence>
<evidence type="ECO:0008006" key="4">
    <source>
        <dbReference type="Google" id="ProtNLM"/>
    </source>
</evidence>
<dbReference type="EMBL" id="JAWDGP010001539">
    <property type="protein sequence ID" value="KAK3790515.1"/>
    <property type="molecule type" value="Genomic_DNA"/>
</dbReference>
<name>A0AAE1E1V7_9GAST</name>
<protein>
    <recommendedName>
        <fullName evidence="4">Thioredoxin domain-containing protein 12</fullName>
    </recommendedName>
</protein>
<proteinExistence type="predicted"/>
<evidence type="ECO:0000256" key="1">
    <source>
        <dbReference type="ARBA" id="ARBA00022729"/>
    </source>
</evidence>
<dbReference type="Gene3D" id="3.40.30.10">
    <property type="entry name" value="Glutaredoxin"/>
    <property type="match status" value="1"/>
</dbReference>